<dbReference type="PROSITE" id="PS00078">
    <property type="entry name" value="COX2"/>
    <property type="match status" value="1"/>
</dbReference>
<dbReference type="Gene3D" id="1.10.287.90">
    <property type="match status" value="1"/>
</dbReference>
<dbReference type="PROSITE" id="PS51007">
    <property type="entry name" value="CYTC"/>
    <property type="match status" value="1"/>
</dbReference>
<keyword evidence="12 18" id="KW-0186">Copper</keyword>
<dbReference type="InterPro" id="IPR045187">
    <property type="entry name" value="CcO_II"/>
</dbReference>
<protein>
    <recommendedName>
        <fullName evidence="18">Cytochrome c oxidase subunit 2</fullName>
        <ecNumber evidence="18">7.1.1.9</ecNumber>
    </recommendedName>
</protein>
<evidence type="ECO:0000256" key="3">
    <source>
        <dbReference type="ARBA" id="ARBA00022448"/>
    </source>
</evidence>
<dbReference type="InterPro" id="IPR002429">
    <property type="entry name" value="CcO_II-like_C"/>
</dbReference>
<evidence type="ECO:0000256" key="14">
    <source>
        <dbReference type="ARBA" id="ARBA00024688"/>
    </source>
</evidence>
<dbReference type="InterPro" id="IPR014222">
    <property type="entry name" value="Cyt_c_oxidase_su2"/>
</dbReference>
<sequence>MGESIFWLPAASEQGEQVDHLFFLLLAVSAIVTIVVFVLLVTFAVRYRHGSKAKRGKLPNLMRRELEIGWTAATAFLFLFIFWWVSSAQLEGYSPPPDALEIHVTAKQWMFKTQQPSGVREINELHLPVDTPVRLVMASEDVIHSFWVPAFRFKRDILPGRVTQGWFTPDKTGTFHLFCAEFCGTNHSEMTGRIIVMSQADYAEWTAGQPQGDDLGKEGAKLFVAKGCSGCHAPSSKVHAPNLAGLFGRKIPLADGSIVTADERYIRDSILQPRREIAAGYPPIMPSFQGVVSEEDLTRLLAYIRSIGKETP</sequence>
<dbReference type="GO" id="GO:0020037">
    <property type="term" value="F:heme binding"/>
    <property type="evidence" value="ECO:0007669"/>
    <property type="project" value="InterPro"/>
</dbReference>
<evidence type="ECO:0000256" key="16">
    <source>
        <dbReference type="PROSITE-ProRule" id="PRU00433"/>
    </source>
</evidence>
<dbReference type="SUPFAM" id="SSF49503">
    <property type="entry name" value="Cupredoxins"/>
    <property type="match status" value="1"/>
</dbReference>
<dbReference type="EC" id="7.1.1.9" evidence="18"/>
<evidence type="ECO:0000256" key="12">
    <source>
        <dbReference type="ARBA" id="ARBA00023008"/>
    </source>
</evidence>
<evidence type="ECO:0000256" key="15">
    <source>
        <dbReference type="ARBA" id="ARBA00047816"/>
    </source>
</evidence>
<dbReference type="GO" id="GO:0042773">
    <property type="term" value="P:ATP synthesis coupled electron transport"/>
    <property type="evidence" value="ECO:0007669"/>
    <property type="project" value="TreeGrafter"/>
</dbReference>
<evidence type="ECO:0000313" key="23">
    <source>
        <dbReference type="Proteomes" id="UP000190135"/>
    </source>
</evidence>
<dbReference type="GO" id="GO:0005886">
    <property type="term" value="C:plasma membrane"/>
    <property type="evidence" value="ECO:0007669"/>
    <property type="project" value="UniProtKB-SubCell"/>
</dbReference>
<feature type="domain" description="Cytochrome oxidase subunit II copper A binding" evidence="20">
    <location>
        <begin position="97"/>
        <end position="208"/>
    </location>
</feature>
<keyword evidence="8" id="KW-1278">Translocase</keyword>
<dbReference type="OrthoDB" id="9781261at2"/>
<dbReference type="PANTHER" id="PTHR22888">
    <property type="entry name" value="CYTOCHROME C OXIDASE, SUBUNIT II"/>
    <property type="match status" value="1"/>
</dbReference>
<evidence type="ECO:0000313" key="22">
    <source>
        <dbReference type="EMBL" id="SJZ93087.1"/>
    </source>
</evidence>
<evidence type="ECO:0000256" key="9">
    <source>
        <dbReference type="ARBA" id="ARBA00022982"/>
    </source>
</evidence>
<reference evidence="22 23" key="1">
    <citation type="submission" date="2017-02" db="EMBL/GenBank/DDBJ databases">
        <authorList>
            <person name="Peterson S.W."/>
        </authorList>
    </citation>
    <scope>NUCLEOTIDE SEQUENCE [LARGE SCALE GENOMIC DNA]</scope>
    <source>
        <strain evidence="22 23">USBA 369</strain>
    </source>
</reference>
<organism evidence="22 23">
    <name type="scientific">Consotaella salsifontis</name>
    <dbReference type="NCBI Taxonomy" id="1365950"/>
    <lineage>
        <taxon>Bacteria</taxon>
        <taxon>Pseudomonadati</taxon>
        <taxon>Pseudomonadota</taxon>
        <taxon>Alphaproteobacteria</taxon>
        <taxon>Hyphomicrobiales</taxon>
        <taxon>Aurantimonadaceae</taxon>
        <taxon>Consotaella</taxon>
    </lineage>
</organism>
<dbReference type="PROSITE" id="PS50857">
    <property type="entry name" value="COX2_CUA"/>
    <property type="match status" value="1"/>
</dbReference>
<comment type="function">
    <text evidence="14 18">Subunits I and II form the functional core of the enzyme complex. Electrons originating in cytochrome c are transferred via heme a and Cu(A) to the binuclear center formed by heme a3 and Cu(B).</text>
</comment>
<dbReference type="Gene3D" id="2.60.40.420">
    <property type="entry name" value="Cupredoxins - blue copper proteins"/>
    <property type="match status" value="1"/>
</dbReference>
<evidence type="ECO:0000256" key="13">
    <source>
        <dbReference type="ARBA" id="ARBA00023136"/>
    </source>
</evidence>
<evidence type="ECO:0000256" key="7">
    <source>
        <dbReference type="ARBA" id="ARBA00022723"/>
    </source>
</evidence>
<keyword evidence="7 16" id="KW-0479">Metal-binding</keyword>
<evidence type="ECO:0000256" key="6">
    <source>
        <dbReference type="ARBA" id="ARBA00022692"/>
    </source>
</evidence>
<dbReference type="SUPFAM" id="SSF46626">
    <property type="entry name" value="Cytochrome c"/>
    <property type="match status" value="1"/>
</dbReference>
<dbReference type="STRING" id="1365950.SAMN05428963_10477"/>
<evidence type="ECO:0000256" key="10">
    <source>
        <dbReference type="ARBA" id="ARBA00022989"/>
    </source>
</evidence>
<keyword evidence="3 17" id="KW-0813">Transport</keyword>
<comment type="catalytic activity">
    <reaction evidence="15 18">
        <text>4 Fe(II)-[cytochrome c] + O2 + 8 H(+)(in) = 4 Fe(III)-[cytochrome c] + 2 H2O + 4 H(+)(out)</text>
        <dbReference type="Rhea" id="RHEA:11436"/>
        <dbReference type="Rhea" id="RHEA-COMP:10350"/>
        <dbReference type="Rhea" id="RHEA-COMP:14399"/>
        <dbReference type="ChEBI" id="CHEBI:15377"/>
        <dbReference type="ChEBI" id="CHEBI:15378"/>
        <dbReference type="ChEBI" id="CHEBI:15379"/>
        <dbReference type="ChEBI" id="CHEBI:29033"/>
        <dbReference type="ChEBI" id="CHEBI:29034"/>
        <dbReference type="EC" id="7.1.1.9"/>
    </reaction>
</comment>
<dbReference type="Pfam" id="PF00034">
    <property type="entry name" value="Cytochrom_C"/>
    <property type="match status" value="1"/>
</dbReference>
<keyword evidence="9 17" id="KW-0249">Electron transport</keyword>
<dbReference type="NCBIfam" id="TIGR02866">
    <property type="entry name" value="CoxB"/>
    <property type="match status" value="1"/>
</dbReference>
<evidence type="ECO:0000256" key="1">
    <source>
        <dbReference type="ARBA" id="ARBA00004141"/>
    </source>
</evidence>
<feature type="domain" description="Cytochrome c" evidence="21">
    <location>
        <begin position="214"/>
        <end position="308"/>
    </location>
</feature>
<keyword evidence="10 19" id="KW-1133">Transmembrane helix</keyword>
<dbReference type="SUPFAM" id="SSF81464">
    <property type="entry name" value="Cytochrome c oxidase subunit II-like, transmembrane region"/>
    <property type="match status" value="1"/>
</dbReference>
<evidence type="ECO:0000256" key="5">
    <source>
        <dbReference type="ARBA" id="ARBA00022660"/>
    </source>
</evidence>
<dbReference type="Pfam" id="PF02790">
    <property type="entry name" value="COX2_TM"/>
    <property type="match status" value="1"/>
</dbReference>
<dbReference type="Pfam" id="PF00116">
    <property type="entry name" value="COX2"/>
    <property type="match status" value="1"/>
</dbReference>
<dbReference type="InterPro" id="IPR011759">
    <property type="entry name" value="Cyt_c_oxidase_su2_TM_dom"/>
</dbReference>
<dbReference type="EMBL" id="FUXL01000004">
    <property type="protein sequence ID" value="SJZ93087.1"/>
    <property type="molecule type" value="Genomic_DNA"/>
</dbReference>
<dbReference type="PRINTS" id="PR01166">
    <property type="entry name" value="CYCOXIDASEII"/>
</dbReference>
<dbReference type="GO" id="GO:0004129">
    <property type="term" value="F:cytochrome-c oxidase activity"/>
    <property type="evidence" value="ECO:0007669"/>
    <property type="project" value="UniProtKB-EC"/>
</dbReference>
<accession>A0A1T4PPE1</accession>
<keyword evidence="13 19" id="KW-0472">Membrane</keyword>
<evidence type="ECO:0000256" key="11">
    <source>
        <dbReference type="ARBA" id="ARBA00023004"/>
    </source>
</evidence>
<dbReference type="InterPro" id="IPR036257">
    <property type="entry name" value="Cyt_c_oxidase_su2_TM_sf"/>
</dbReference>
<keyword evidence="6 17" id="KW-0812">Transmembrane</keyword>
<evidence type="ECO:0000256" key="19">
    <source>
        <dbReference type="SAM" id="Phobius"/>
    </source>
</evidence>
<comment type="cofactor">
    <cofactor evidence="18">
        <name>Cu cation</name>
        <dbReference type="ChEBI" id="CHEBI:23378"/>
    </cofactor>
    <text evidence="18">Binds a copper A center.</text>
</comment>
<dbReference type="GO" id="GO:0016491">
    <property type="term" value="F:oxidoreductase activity"/>
    <property type="evidence" value="ECO:0007669"/>
    <property type="project" value="InterPro"/>
</dbReference>
<dbReference type="InterPro" id="IPR036909">
    <property type="entry name" value="Cyt_c-like_dom_sf"/>
</dbReference>
<keyword evidence="23" id="KW-1185">Reference proteome</keyword>
<dbReference type="InterPro" id="IPR009056">
    <property type="entry name" value="Cyt_c-like_dom"/>
</dbReference>
<dbReference type="GO" id="GO:0005507">
    <property type="term" value="F:copper ion binding"/>
    <property type="evidence" value="ECO:0007669"/>
    <property type="project" value="InterPro"/>
</dbReference>
<feature type="transmembrane region" description="Helical" evidence="19">
    <location>
        <begin position="20"/>
        <end position="45"/>
    </location>
</feature>
<comment type="similarity">
    <text evidence="2 17">Belongs to the cytochrome c oxidase subunit 2 family.</text>
</comment>
<evidence type="ECO:0000259" key="21">
    <source>
        <dbReference type="PROSITE" id="PS51007"/>
    </source>
</evidence>
<dbReference type="Proteomes" id="UP000190135">
    <property type="component" value="Unassembled WGS sequence"/>
</dbReference>
<feature type="transmembrane region" description="Helical" evidence="19">
    <location>
        <begin position="66"/>
        <end position="85"/>
    </location>
</feature>
<keyword evidence="5 17" id="KW-0679">Respiratory chain</keyword>
<evidence type="ECO:0000256" key="8">
    <source>
        <dbReference type="ARBA" id="ARBA00022967"/>
    </source>
</evidence>
<dbReference type="RefSeq" id="WP_078707629.1">
    <property type="nucleotide sequence ID" value="NZ_FUXL01000004.1"/>
</dbReference>
<comment type="subcellular location">
    <subcellularLocation>
        <location evidence="17">Cell membrane</location>
        <topology evidence="17">Multi-pass membrane protein</topology>
    </subcellularLocation>
    <subcellularLocation>
        <location evidence="1">Membrane</location>
        <topology evidence="1">Multi-pass membrane protein</topology>
    </subcellularLocation>
</comment>
<evidence type="ECO:0000256" key="4">
    <source>
        <dbReference type="ARBA" id="ARBA00022617"/>
    </source>
</evidence>
<keyword evidence="4 16" id="KW-0349">Heme</keyword>
<evidence type="ECO:0000256" key="17">
    <source>
        <dbReference type="RuleBase" id="RU000456"/>
    </source>
</evidence>
<evidence type="ECO:0000259" key="20">
    <source>
        <dbReference type="PROSITE" id="PS50857"/>
    </source>
</evidence>
<dbReference type="PANTHER" id="PTHR22888:SF9">
    <property type="entry name" value="CYTOCHROME C OXIDASE SUBUNIT 2"/>
    <property type="match status" value="1"/>
</dbReference>
<gene>
    <name evidence="22" type="ORF">SAMN05428963_10477</name>
</gene>
<dbReference type="InterPro" id="IPR001505">
    <property type="entry name" value="Copper_CuA"/>
</dbReference>
<dbReference type="CDD" id="cd13915">
    <property type="entry name" value="CuRO_HCO_II_like_2"/>
    <property type="match status" value="1"/>
</dbReference>
<name>A0A1T4PPE1_9HYPH</name>
<evidence type="ECO:0000256" key="18">
    <source>
        <dbReference type="RuleBase" id="RU004024"/>
    </source>
</evidence>
<keyword evidence="11 16" id="KW-0408">Iron</keyword>
<dbReference type="AlphaFoldDB" id="A0A1T4PPE1"/>
<evidence type="ECO:0000256" key="2">
    <source>
        <dbReference type="ARBA" id="ARBA00007866"/>
    </source>
</evidence>
<proteinExistence type="inferred from homology"/>
<dbReference type="InterPro" id="IPR008972">
    <property type="entry name" value="Cupredoxin"/>
</dbReference>